<gene>
    <name evidence="2" type="ORF">YC6258_04797</name>
</gene>
<evidence type="ECO:0000313" key="3">
    <source>
        <dbReference type="Proteomes" id="UP000032266"/>
    </source>
</evidence>
<dbReference type="KEGG" id="gsn:YC6258_04797"/>
<feature type="domain" description="GH29D-like beta-sandwich" evidence="1">
    <location>
        <begin position="398"/>
        <end position="458"/>
    </location>
</feature>
<keyword evidence="3" id="KW-1185">Reference proteome</keyword>
<dbReference type="AlphaFoldDB" id="A0A0C5W2D3"/>
<dbReference type="Proteomes" id="UP000032266">
    <property type="component" value="Chromosome"/>
</dbReference>
<evidence type="ECO:0000313" key="2">
    <source>
        <dbReference type="EMBL" id="AJQ96829.1"/>
    </source>
</evidence>
<dbReference type="STRING" id="1445510.YC6258_04797"/>
<dbReference type="HOGENOM" id="CLU_421375_0_0_6"/>
<organism evidence="2 3">
    <name type="scientific">Gynuella sunshinyii YC6258</name>
    <dbReference type="NCBI Taxonomy" id="1445510"/>
    <lineage>
        <taxon>Bacteria</taxon>
        <taxon>Pseudomonadati</taxon>
        <taxon>Pseudomonadota</taxon>
        <taxon>Gammaproteobacteria</taxon>
        <taxon>Oceanospirillales</taxon>
        <taxon>Saccharospirillaceae</taxon>
        <taxon>Gynuella</taxon>
    </lineage>
</organism>
<dbReference type="EMBL" id="CP007142">
    <property type="protein sequence ID" value="AJQ96829.1"/>
    <property type="molecule type" value="Genomic_DNA"/>
</dbReference>
<evidence type="ECO:0000259" key="1">
    <source>
        <dbReference type="Pfam" id="PF13290"/>
    </source>
</evidence>
<proteinExistence type="predicted"/>
<protein>
    <recommendedName>
        <fullName evidence="1">GH29D-like beta-sandwich domain-containing protein</fullName>
    </recommendedName>
</protein>
<accession>A0A0C5W2D3</accession>
<name>A0A0C5W2D3_9GAMM</name>
<sequence length="650" mass="70513">MGPVTVVSITPAASAGKHGSMLNPSPNMSAQGFDTSMQRAPYDTTLDVATQLPLLLPPGSSLLSSKSNASAEGDASVLHQIEVLTVLASPAAVGDFRPPYVGTDKSLHWNTSNLNLGLLRQLPASELDINLPSKTSLESTFAHPWIELKTTWVGRYYHPDLNYPSGNYGREIAKSAGNALLWLQLDLSEQEKMPILIGALQAGIDIYGAASHGAVWGADGGHNQGRKTLLLLAGMLFNDNDMLSYADGSRLVFQEDQQTFRVSQAEVDITHSADWDPDSRRPALPYTESDIGLPEWGIRHSSRPVADNKHWEAIYRQVSGSATFPHFVVAKLMGMETLWNHEPLFAYYPRYFENEWPVGTGYGAGANAIGNFPAAMYKAFVLNSEPLPETPDAPEYYPSGGSYLSAQRVTLLSSTAGTTLHYTLDGSAPDASSAVYTQPIAINESLHLRAIAIHNGVASDIAEQQYTILSAAPFTSSEEWQNASIGFKDQNFRLVTTVTPLLDQQDSVIGFSLGNIDNATSYSGLATLVRFNTNGEIDIRDGDGYRSLEILPYTAGKQYQITMDVFLDTQQYSVMVTEPNSGNSLLLADHFNFRSEQASLTAVDTIAFKSLGAGTLQIDAIRIDDDHLGGLSAPQAPNTLQVRILTEDSQ</sequence>
<dbReference type="InterPro" id="IPR059177">
    <property type="entry name" value="GH29D-like_dom"/>
</dbReference>
<reference evidence="2 3" key="1">
    <citation type="submission" date="2014-01" db="EMBL/GenBank/DDBJ databases">
        <title>Full genme sequencing of cellulolytic bacterium Gynuella sunshinyii YC6258T gen. nov., sp. nov.</title>
        <authorList>
            <person name="Khan H."/>
            <person name="Chung E.J."/>
            <person name="Chung Y.R."/>
        </authorList>
    </citation>
    <scope>NUCLEOTIDE SEQUENCE [LARGE SCALE GENOMIC DNA]</scope>
    <source>
        <strain evidence="2 3">YC6258</strain>
    </source>
</reference>
<dbReference type="Pfam" id="PF13290">
    <property type="entry name" value="CHB_HEX_C_1"/>
    <property type="match status" value="1"/>
</dbReference>